<dbReference type="PANTHER" id="PTHR13610">
    <property type="entry name" value="METHYLTRANSFERASE DOMAIN-CONTAINING PROTEIN"/>
    <property type="match status" value="1"/>
</dbReference>
<keyword evidence="4" id="KW-1133">Transmembrane helix</keyword>
<feature type="domain" description="Methyltransferase" evidence="5">
    <location>
        <begin position="104"/>
        <end position="188"/>
    </location>
</feature>
<dbReference type="GO" id="GO:0032259">
    <property type="term" value="P:methylation"/>
    <property type="evidence" value="ECO:0007669"/>
    <property type="project" value="UniProtKB-KW"/>
</dbReference>
<comment type="caution">
    <text evidence="6">The sequence shown here is derived from an EMBL/GenBank/DDBJ whole genome shotgun (WGS) entry which is preliminary data.</text>
</comment>
<sequence>MSLFEIDFAKPKTPKITPTVLFVSLILGLFFTLFFYFLPEILLNPLFMLKVLIFAFLIVFILIGINKYWFKFVVKGPPFALCTPEKVKIMVELLNIKSGEKAAELGSGDGRIAIALAKEGAVVTGVEISLVLCLIAKLNVTKENLQDKIQIVRGNIWDKNFSDFDVITLFGIPYIMDEMEKKLLSELKNGARVVVNNFTFPNWEPVKQKENIFLYIKE</sequence>
<dbReference type="InterPro" id="IPR029063">
    <property type="entry name" value="SAM-dependent_MTases_sf"/>
</dbReference>
<dbReference type="CDD" id="cd02440">
    <property type="entry name" value="AdoMet_MTases"/>
    <property type="match status" value="1"/>
</dbReference>
<keyword evidence="2" id="KW-0808">Transferase</keyword>
<accession>A0A1F4UXJ6</accession>
<reference evidence="6 7" key="1">
    <citation type="journal article" date="2016" name="Nat. Commun.">
        <title>Thousands of microbial genomes shed light on interconnected biogeochemical processes in an aquifer system.</title>
        <authorList>
            <person name="Anantharaman K."/>
            <person name="Brown C.T."/>
            <person name="Hug L.A."/>
            <person name="Sharon I."/>
            <person name="Castelle C.J."/>
            <person name="Probst A.J."/>
            <person name="Thomas B.C."/>
            <person name="Singh A."/>
            <person name="Wilkins M.J."/>
            <person name="Karaoz U."/>
            <person name="Brodie E.L."/>
            <person name="Williams K.H."/>
            <person name="Hubbard S.S."/>
            <person name="Banfield J.F."/>
        </authorList>
    </citation>
    <scope>NUCLEOTIDE SEQUENCE [LARGE SCALE GENOMIC DNA]</scope>
</reference>
<dbReference type="Proteomes" id="UP000177371">
    <property type="component" value="Unassembled WGS sequence"/>
</dbReference>
<keyword evidence="4" id="KW-0472">Membrane</keyword>
<keyword evidence="3" id="KW-0949">S-adenosyl-L-methionine</keyword>
<dbReference type="PANTHER" id="PTHR13610:SF9">
    <property type="entry name" value="FI06469P"/>
    <property type="match status" value="1"/>
</dbReference>
<dbReference type="AlphaFoldDB" id="A0A1F4UXJ6"/>
<dbReference type="InterPro" id="IPR041698">
    <property type="entry name" value="Methyltransf_25"/>
</dbReference>
<keyword evidence="4" id="KW-0812">Transmembrane</keyword>
<evidence type="ECO:0000259" key="5">
    <source>
        <dbReference type="Pfam" id="PF13649"/>
    </source>
</evidence>
<protein>
    <recommendedName>
        <fullName evidence="5">Methyltransferase domain-containing protein</fullName>
    </recommendedName>
</protein>
<feature type="transmembrane region" description="Helical" evidence="4">
    <location>
        <begin position="45"/>
        <end position="65"/>
    </location>
</feature>
<gene>
    <name evidence="6" type="ORF">A2W32_05010</name>
</gene>
<name>A0A1F4UXJ6_UNCKA</name>
<keyword evidence="1" id="KW-0489">Methyltransferase</keyword>
<dbReference type="SUPFAM" id="SSF53335">
    <property type="entry name" value="S-adenosyl-L-methionine-dependent methyltransferases"/>
    <property type="match status" value="1"/>
</dbReference>
<evidence type="ECO:0000256" key="1">
    <source>
        <dbReference type="ARBA" id="ARBA00022603"/>
    </source>
</evidence>
<dbReference type="Pfam" id="PF13649">
    <property type="entry name" value="Methyltransf_25"/>
    <property type="match status" value="1"/>
</dbReference>
<proteinExistence type="predicted"/>
<dbReference type="InterPro" id="IPR026170">
    <property type="entry name" value="FAM173A/B"/>
</dbReference>
<dbReference type="STRING" id="1802610.A2W32_05010"/>
<feature type="transmembrane region" description="Helical" evidence="4">
    <location>
        <begin position="20"/>
        <end position="39"/>
    </location>
</feature>
<dbReference type="EMBL" id="MEUT01000046">
    <property type="protein sequence ID" value="OGC49667.1"/>
    <property type="molecule type" value="Genomic_DNA"/>
</dbReference>
<dbReference type="GO" id="GO:0016279">
    <property type="term" value="F:protein-lysine N-methyltransferase activity"/>
    <property type="evidence" value="ECO:0007669"/>
    <property type="project" value="InterPro"/>
</dbReference>
<evidence type="ECO:0000313" key="7">
    <source>
        <dbReference type="Proteomes" id="UP000177371"/>
    </source>
</evidence>
<evidence type="ECO:0000256" key="2">
    <source>
        <dbReference type="ARBA" id="ARBA00022679"/>
    </source>
</evidence>
<evidence type="ECO:0000256" key="3">
    <source>
        <dbReference type="ARBA" id="ARBA00022691"/>
    </source>
</evidence>
<evidence type="ECO:0000256" key="4">
    <source>
        <dbReference type="SAM" id="Phobius"/>
    </source>
</evidence>
<organism evidence="6 7">
    <name type="scientific">candidate division WWE3 bacterium RBG_16_37_10</name>
    <dbReference type="NCBI Taxonomy" id="1802610"/>
    <lineage>
        <taxon>Bacteria</taxon>
        <taxon>Katanobacteria</taxon>
    </lineage>
</organism>
<dbReference type="Gene3D" id="3.40.50.150">
    <property type="entry name" value="Vaccinia Virus protein VP39"/>
    <property type="match status" value="1"/>
</dbReference>
<evidence type="ECO:0000313" key="6">
    <source>
        <dbReference type="EMBL" id="OGC49667.1"/>
    </source>
</evidence>